<organism evidence="1 2">
    <name type="scientific">Adineta ricciae</name>
    <name type="common">Rotifer</name>
    <dbReference type="NCBI Taxonomy" id="249248"/>
    <lineage>
        <taxon>Eukaryota</taxon>
        <taxon>Metazoa</taxon>
        <taxon>Spiralia</taxon>
        <taxon>Gnathifera</taxon>
        <taxon>Rotifera</taxon>
        <taxon>Eurotatoria</taxon>
        <taxon>Bdelloidea</taxon>
        <taxon>Adinetida</taxon>
        <taxon>Adinetidae</taxon>
        <taxon>Adineta</taxon>
    </lineage>
</organism>
<evidence type="ECO:0000313" key="1">
    <source>
        <dbReference type="EMBL" id="CAF1644212.1"/>
    </source>
</evidence>
<proteinExistence type="predicted"/>
<evidence type="ECO:0000313" key="2">
    <source>
        <dbReference type="Proteomes" id="UP000663828"/>
    </source>
</evidence>
<name>A0A816DVY2_ADIRI</name>
<comment type="caution">
    <text evidence="1">The sequence shown here is derived from an EMBL/GenBank/DDBJ whole genome shotgun (WGS) entry which is preliminary data.</text>
</comment>
<sequence>MLFINDTESAMILSSSLIATHIDPCYNHLL</sequence>
<dbReference type="AlphaFoldDB" id="A0A816DVY2"/>
<gene>
    <name evidence="1" type="ORF">XAT740_LOCUS53849</name>
</gene>
<reference evidence="1" key="1">
    <citation type="submission" date="2021-02" db="EMBL/GenBank/DDBJ databases">
        <authorList>
            <person name="Nowell W R."/>
        </authorList>
    </citation>
    <scope>NUCLEOTIDE SEQUENCE</scope>
</reference>
<dbReference type="EMBL" id="CAJNOR010009395">
    <property type="protein sequence ID" value="CAF1644212.1"/>
    <property type="molecule type" value="Genomic_DNA"/>
</dbReference>
<protein>
    <submittedName>
        <fullName evidence="1">Uncharacterized protein</fullName>
    </submittedName>
</protein>
<accession>A0A816DVY2</accession>
<feature type="non-terminal residue" evidence="1">
    <location>
        <position position="30"/>
    </location>
</feature>
<keyword evidence="2" id="KW-1185">Reference proteome</keyword>
<dbReference type="Proteomes" id="UP000663828">
    <property type="component" value="Unassembled WGS sequence"/>
</dbReference>